<sequence>MSQTLSLLHRKITLESALEDDDNVLQELSYPEQRIQFYVYLLTNRDTIEAIVSYHLGLGKQRACRIGDVKEWISGSFNVCIPVYIDRPAEIAAKRVLIRFPLPYKVGELKHPGNAEEKLRSEAATFIWFQQNYPDIPIPHLWGFGLADGYCFTAIEHVPVFHRLTWFIRHFISSFFGSWIPCRYVRRHSPYSLKTGYLVMDYIEKADGVMLSESWDEYHQDRHRRKTLFRGLSRIMLSLSQSHFERIGSLTIDNEGVIKLANRPLTLRIQHLENESVPTDIDRGLTYPTVDTYLLDLLACHDSRLKHSPNSIRDSFDGQAQLSVLTIMRALLPHFTKRDYCQGPFILSLTDLHQSNIFVDDEWNIKYLVDLEWTCARPVEMLHPPYWLTNRGVDQLAKGEHLEAFSDMHNEFMTVLEEEESSILQRKGRAFSLSLIMRRGWKIGNFWYFHALDNPKGLFNIFLDHLQPKFATLDDFGMAEFERTVAPYWSADVSEFLSAKVKEKEVYDKQLREAFAVADELAIQGESP</sequence>
<gene>
    <name evidence="1" type="ORF">BDV25DRAFT_161499</name>
</gene>
<dbReference type="PANTHER" id="PTHR21310">
    <property type="entry name" value="AMINOGLYCOSIDE PHOSPHOTRANSFERASE-RELATED-RELATED"/>
    <property type="match status" value="1"/>
</dbReference>
<protein>
    <recommendedName>
        <fullName evidence="3">Aminoglycoside phosphotransferase domain-containing protein</fullName>
    </recommendedName>
</protein>
<dbReference type="OrthoDB" id="3645574at2759"/>
<evidence type="ECO:0000313" key="2">
    <source>
        <dbReference type="Proteomes" id="UP000325780"/>
    </source>
</evidence>
<reference evidence="1 2" key="1">
    <citation type="submission" date="2019-04" db="EMBL/GenBank/DDBJ databases">
        <title>Friends and foes A comparative genomics study of 23 Aspergillus species from section Flavi.</title>
        <authorList>
            <consortium name="DOE Joint Genome Institute"/>
            <person name="Kjaerbolling I."/>
            <person name="Vesth T."/>
            <person name="Frisvad J.C."/>
            <person name="Nybo J.L."/>
            <person name="Theobald S."/>
            <person name="Kildgaard S."/>
            <person name="Isbrandt T."/>
            <person name="Kuo A."/>
            <person name="Sato A."/>
            <person name="Lyhne E.K."/>
            <person name="Kogle M.E."/>
            <person name="Wiebenga A."/>
            <person name="Kun R.S."/>
            <person name="Lubbers R.J."/>
            <person name="Makela M.R."/>
            <person name="Barry K."/>
            <person name="Chovatia M."/>
            <person name="Clum A."/>
            <person name="Daum C."/>
            <person name="Haridas S."/>
            <person name="He G."/>
            <person name="LaButti K."/>
            <person name="Lipzen A."/>
            <person name="Mondo S."/>
            <person name="Riley R."/>
            <person name="Salamov A."/>
            <person name="Simmons B.A."/>
            <person name="Magnuson J.K."/>
            <person name="Henrissat B."/>
            <person name="Mortensen U.H."/>
            <person name="Larsen T.O."/>
            <person name="Devries R.P."/>
            <person name="Grigoriev I.V."/>
            <person name="Machida M."/>
            <person name="Baker S.E."/>
            <person name="Andersen M.R."/>
        </authorList>
    </citation>
    <scope>NUCLEOTIDE SEQUENCE [LARGE SCALE GENOMIC DNA]</scope>
    <source>
        <strain evidence="1 2">IBT 18842</strain>
    </source>
</reference>
<dbReference type="InterPro" id="IPR011009">
    <property type="entry name" value="Kinase-like_dom_sf"/>
</dbReference>
<dbReference type="Proteomes" id="UP000325780">
    <property type="component" value="Unassembled WGS sequence"/>
</dbReference>
<evidence type="ECO:0008006" key="3">
    <source>
        <dbReference type="Google" id="ProtNLM"/>
    </source>
</evidence>
<organism evidence="1 2">
    <name type="scientific">Aspergillus avenaceus</name>
    <dbReference type="NCBI Taxonomy" id="36643"/>
    <lineage>
        <taxon>Eukaryota</taxon>
        <taxon>Fungi</taxon>
        <taxon>Dikarya</taxon>
        <taxon>Ascomycota</taxon>
        <taxon>Pezizomycotina</taxon>
        <taxon>Eurotiomycetes</taxon>
        <taxon>Eurotiomycetidae</taxon>
        <taxon>Eurotiales</taxon>
        <taxon>Aspergillaceae</taxon>
        <taxon>Aspergillus</taxon>
        <taxon>Aspergillus subgen. Circumdati</taxon>
    </lineage>
</organism>
<name>A0A5N6TLE9_ASPAV</name>
<accession>A0A5N6TLE9</accession>
<dbReference type="PANTHER" id="PTHR21310:SF37">
    <property type="entry name" value="AMINOGLYCOSIDE PHOSPHOTRANSFERASE DOMAIN-CONTAINING PROTEIN"/>
    <property type="match status" value="1"/>
</dbReference>
<dbReference type="SUPFAM" id="SSF56112">
    <property type="entry name" value="Protein kinase-like (PK-like)"/>
    <property type="match status" value="1"/>
</dbReference>
<dbReference type="AlphaFoldDB" id="A0A5N6TLE9"/>
<keyword evidence="2" id="KW-1185">Reference proteome</keyword>
<dbReference type="EMBL" id="ML742235">
    <property type="protein sequence ID" value="KAE8146929.1"/>
    <property type="molecule type" value="Genomic_DNA"/>
</dbReference>
<dbReference type="InterPro" id="IPR051678">
    <property type="entry name" value="AGP_Transferase"/>
</dbReference>
<evidence type="ECO:0000313" key="1">
    <source>
        <dbReference type="EMBL" id="KAE8146929.1"/>
    </source>
</evidence>
<proteinExistence type="predicted"/>